<evidence type="ECO:0000256" key="1">
    <source>
        <dbReference type="ARBA" id="ARBA00004571"/>
    </source>
</evidence>
<keyword evidence="5 7" id="KW-0472">Membrane</keyword>
<dbReference type="RefSeq" id="WP_079469152.1">
    <property type="nucleotide sequence ID" value="NZ_FUZZ01000001.1"/>
</dbReference>
<keyword evidence="11" id="KW-0675">Receptor</keyword>
<evidence type="ECO:0000256" key="8">
    <source>
        <dbReference type="SAM" id="SignalP"/>
    </source>
</evidence>
<name>A0A1T5NJP6_9BACT</name>
<dbReference type="STRING" id="393003.SAMN05660461_1924"/>
<dbReference type="Gene3D" id="2.60.40.1120">
    <property type="entry name" value="Carboxypeptidase-like, regulatory domain"/>
    <property type="match status" value="1"/>
</dbReference>
<keyword evidence="12" id="KW-1185">Reference proteome</keyword>
<feature type="signal peptide" evidence="8">
    <location>
        <begin position="1"/>
        <end position="20"/>
    </location>
</feature>
<dbReference type="EMBL" id="FUZZ01000001">
    <property type="protein sequence ID" value="SKD00701.1"/>
    <property type="molecule type" value="Genomic_DNA"/>
</dbReference>
<dbReference type="InterPro" id="IPR037066">
    <property type="entry name" value="Plug_dom_sf"/>
</dbReference>
<dbReference type="InterPro" id="IPR036942">
    <property type="entry name" value="Beta-barrel_TonB_sf"/>
</dbReference>
<comment type="subcellular location">
    <subcellularLocation>
        <location evidence="1 7">Cell outer membrane</location>
        <topology evidence="1 7">Multi-pass membrane protein</topology>
    </subcellularLocation>
</comment>
<gene>
    <name evidence="11" type="ORF">SAMN05660461_1924</name>
</gene>
<keyword evidence="6 7" id="KW-0998">Cell outer membrane</keyword>
<dbReference type="Gene3D" id="2.170.130.10">
    <property type="entry name" value="TonB-dependent receptor, plug domain"/>
    <property type="match status" value="1"/>
</dbReference>
<evidence type="ECO:0000256" key="6">
    <source>
        <dbReference type="ARBA" id="ARBA00023237"/>
    </source>
</evidence>
<feature type="domain" description="Outer membrane protein beta-barrel" evidence="10">
    <location>
        <begin position="379"/>
        <end position="786"/>
    </location>
</feature>
<evidence type="ECO:0000313" key="11">
    <source>
        <dbReference type="EMBL" id="SKD00701.1"/>
    </source>
</evidence>
<dbReference type="SUPFAM" id="SSF49464">
    <property type="entry name" value="Carboxypeptidase regulatory domain-like"/>
    <property type="match status" value="1"/>
</dbReference>
<dbReference type="GO" id="GO:0009279">
    <property type="term" value="C:cell outer membrane"/>
    <property type="evidence" value="ECO:0007669"/>
    <property type="project" value="UniProtKB-SubCell"/>
</dbReference>
<evidence type="ECO:0000256" key="7">
    <source>
        <dbReference type="PROSITE-ProRule" id="PRU01360"/>
    </source>
</evidence>
<keyword evidence="4 7" id="KW-0812">Transmembrane</keyword>
<dbReference type="InterPro" id="IPR008969">
    <property type="entry name" value="CarboxyPept-like_regulatory"/>
</dbReference>
<dbReference type="AlphaFoldDB" id="A0A1T5NJP6"/>
<evidence type="ECO:0000259" key="9">
    <source>
        <dbReference type="Pfam" id="PF07715"/>
    </source>
</evidence>
<feature type="domain" description="TonB-dependent receptor plug" evidence="9">
    <location>
        <begin position="149"/>
        <end position="228"/>
    </location>
</feature>
<comment type="similarity">
    <text evidence="7">Belongs to the TonB-dependent receptor family.</text>
</comment>
<evidence type="ECO:0000256" key="2">
    <source>
        <dbReference type="ARBA" id="ARBA00022448"/>
    </source>
</evidence>
<accession>A0A1T5NJP6</accession>
<dbReference type="Gene3D" id="2.40.170.20">
    <property type="entry name" value="TonB-dependent receptor, beta-barrel domain"/>
    <property type="match status" value="1"/>
</dbReference>
<keyword evidence="2 7" id="KW-0813">Transport</keyword>
<dbReference type="SUPFAM" id="SSF56935">
    <property type="entry name" value="Porins"/>
    <property type="match status" value="1"/>
</dbReference>
<dbReference type="Pfam" id="PF13620">
    <property type="entry name" value="CarboxypepD_reg"/>
    <property type="match status" value="1"/>
</dbReference>
<dbReference type="Pfam" id="PF07715">
    <property type="entry name" value="Plug"/>
    <property type="match status" value="1"/>
</dbReference>
<organism evidence="11 12">
    <name type="scientific">Chitinophaga ginsengisegetis</name>
    <dbReference type="NCBI Taxonomy" id="393003"/>
    <lineage>
        <taxon>Bacteria</taxon>
        <taxon>Pseudomonadati</taxon>
        <taxon>Bacteroidota</taxon>
        <taxon>Chitinophagia</taxon>
        <taxon>Chitinophagales</taxon>
        <taxon>Chitinophagaceae</taxon>
        <taxon>Chitinophaga</taxon>
    </lineage>
</organism>
<evidence type="ECO:0000256" key="4">
    <source>
        <dbReference type="ARBA" id="ARBA00022692"/>
    </source>
</evidence>
<dbReference type="PANTHER" id="PTHR40980">
    <property type="entry name" value="PLUG DOMAIN-CONTAINING PROTEIN"/>
    <property type="match status" value="1"/>
</dbReference>
<dbReference type="InterPro" id="IPR012910">
    <property type="entry name" value="Plug_dom"/>
</dbReference>
<evidence type="ECO:0000313" key="12">
    <source>
        <dbReference type="Proteomes" id="UP000190166"/>
    </source>
</evidence>
<dbReference type="InterPro" id="IPR041700">
    <property type="entry name" value="OMP_b-brl_3"/>
</dbReference>
<proteinExistence type="inferred from homology"/>
<evidence type="ECO:0000256" key="3">
    <source>
        <dbReference type="ARBA" id="ARBA00022452"/>
    </source>
</evidence>
<reference evidence="11 12" key="1">
    <citation type="submission" date="2017-02" db="EMBL/GenBank/DDBJ databases">
        <authorList>
            <person name="Peterson S.W."/>
        </authorList>
    </citation>
    <scope>NUCLEOTIDE SEQUENCE [LARGE SCALE GENOMIC DNA]</scope>
    <source>
        <strain evidence="11 12">DSM 18108</strain>
    </source>
</reference>
<dbReference type="Pfam" id="PF14905">
    <property type="entry name" value="OMP_b-brl_3"/>
    <property type="match status" value="1"/>
</dbReference>
<evidence type="ECO:0000256" key="5">
    <source>
        <dbReference type="ARBA" id="ARBA00023136"/>
    </source>
</evidence>
<feature type="chain" id="PRO_5012730431" evidence="8">
    <location>
        <begin position="21"/>
        <end position="814"/>
    </location>
</feature>
<dbReference type="Proteomes" id="UP000190166">
    <property type="component" value="Unassembled WGS sequence"/>
</dbReference>
<protein>
    <submittedName>
        <fullName evidence="11">Outer membrane receptor proteins, mostly Fe transport</fullName>
    </submittedName>
</protein>
<evidence type="ECO:0000259" key="10">
    <source>
        <dbReference type="Pfam" id="PF14905"/>
    </source>
</evidence>
<keyword evidence="3 7" id="KW-1134">Transmembrane beta strand</keyword>
<keyword evidence="8" id="KW-0732">Signal</keyword>
<sequence>MAGKFLALLLLTLASVAVKAQSILSGGKAIFQIKGIVMDTAENKPLDLATIILRYKDSAVAKTAVTGNGGRFILTAPVRGTYVLSISHTGYESYSGIVEINVPDLDLGKFILMRQSKQLNEIVVQSRKALLQNKGDKLVYNASADIGNKSGSAADVLRKAPMVTVGSDGVVKLRGDANVKVLLNGIPSGILAKNLKEALKVIPASSIQSIEVITAPSARYEAEGAAGVINIVTRKKVQHTSGSLNLGAGNLEQSANLGLNISRNKFDVSLMAGGNVEKERRKTDLSRGLLYNGLNTGNLVQRSDATQKTKGASIELGAEYRPDSSQKIGATLSYWREQWPVKSSLYNYYKDAKGITEYNQNADQQGSYHYYDLALNYQKRFKRKKQELQLLGNLSRSTDRSDYSTDQFSPDGRHFFRELSPNKGRSRDYSFQLDYTHPLSKSGKNFLETGMRWSKNNAASNYTVFNNRNNPGSSDLQQDLERSDSMTYFQDIMAAYLSTAFETQSGWRFRLGARYEYTRLGARFRGTTPSFETGFSNLVPNILVAKKVSEEQEFKFNYTERIRRPFIWDLNPYVDASDPRNLMQGNPRLRPEITRMLEVSHAYNMPSGFTLISSVYFSFNSNSIESLATVDSNGISRTIPRNIASNRRLGANVNAYTVVNDNWTINGGLEFYQVWFKSQALQVGNNGFFHSFNINTSYTAPGGYIFELSGDYSNGFITLQGKNTADYTYRLAIQKEILQKKGSITLSFNNPFQHYVKQRSMATAPSFQSEATTRYYNRSLSVAFNWQFGRVHKSDEEKTPIEQAEYPGRRRRNR</sequence>
<dbReference type="PROSITE" id="PS52016">
    <property type="entry name" value="TONB_DEPENDENT_REC_3"/>
    <property type="match status" value="1"/>
</dbReference>
<dbReference type="InterPro" id="IPR039426">
    <property type="entry name" value="TonB-dep_rcpt-like"/>
</dbReference>
<dbReference type="PANTHER" id="PTHR40980:SF4">
    <property type="entry name" value="TONB-DEPENDENT RECEPTOR-LIKE BETA-BARREL DOMAIN-CONTAINING PROTEIN"/>
    <property type="match status" value="1"/>
</dbReference>